<evidence type="ECO:0000313" key="4">
    <source>
        <dbReference type="Proteomes" id="UP001355207"/>
    </source>
</evidence>
<feature type="compositionally biased region" description="Polar residues" evidence="1">
    <location>
        <begin position="41"/>
        <end position="55"/>
    </location>
</feature>
<keyword evidence="2" id="KW-1133">Transmembrane helix</keyword>
<name>A0AAX4JWR7_9TREE</name>
<dbReference type="Pfam" id="PF01564">
    <property type="entry name" value="Spermine_synth"/>
    <property type="match status" value="1"/>
</dbReference>
<feature type="transmembrane region" description="Helical" evidence="2">
    <location>
        <begin position="308"/>
        <end position="325"/>
    </location>
</feature>
<feature type="compositionally biased region" description="Acidic residues" evidence="1">
    <location>
        <begin position="104"/>
        <end position="130"/>
    </location>
</feature>
<dbReference type="AlphaFoldDB" id="A0AAX4JWR7"/>
<feature type="compositionally biased region" description="Polar residues" evidence="1">
    <location>
        <begin position="1"/>
        <end position="32"/>
    </location>
</feature>
<sequence length="907" mass="99567">MSRSNTGNQDTSNSATSPIDTPTASALNSKSEYTNRKSGSEAENQSESGNESDISSTDDRPNSAVAVTAQTGKRRIRRRSTSPSRLQDSESDLNTNGSLSGPEDTTDEISTDTNESSDSDLDDSSTDSEVGDNSYSEADEDSNNSPFSSKPKDEGHKNPIGQKDNKKEKAADSVDTASSIAGSVKPEKQAKKVNLGKKGSKTDRSKQVEVDSEVKDISSDSDGEENSSEERTDSENEEESKAGPVSPIIVHRKTSERNWKHEMVRLISLYLVPVVLAIPTSLLLSLTVQLLTPLYNSIPLGLHTESLFIGYTIVLSLIYWAVTLSSSAKSTISARVCFGLTALSGDIVAVYGRRIGSSLGGLLGPEWGPLATRAILGVGVIGGVSGFALLCFDHISPVLPAARSTDRPRNFGSILYRAAFCVFHIYTFERMWSRYLSSNVSLLNRDPEKTILFISLLLTALSLLLQSSSSTTPFPTKVNTLITKSLKLSDKQAKKTAKVTKILPRQAFPLLLLLRIPLLILALRQQIFLRPPLDKSYITSDGELKIISSRKSLTGQIVVAENLKDGYRFLRCDHSILGGRWIREVNDNSIKGGKRTDMGDSIFAVFNLQEIGVLAHRSDPSESLIRTLQLTTELEVDLEGDIDNEESKDPERALIIGLGAGVAASTFARRGMNVDIVEIDPVVYMAANDHFGLSSHQFVSTNIIDGANFVNQLATMKADNETDQESIPIWDYVIQDCFTGGSVPGQMFTKEFWEELGEVVKDDGIITMNFVGILTSKASKAVLVTLTSVFPQCRAFSDAFDVNQAPDEIVNMVVLCTKTYSPLLTFKRPTAFDGLRSPLRSHIYSTFHQNEIQLDSIISDEDYENPEFHLSRYNGNGDNLNKWQIETSLATWRAMQNILTPQMWLAW</sequence>
<feature type="region of interest" description="Disordered" evidence="1">
    <location>
        <begin position="1"/>
        <end position="248"/>
    </location>
</feature>
<dbReference type="Proteomes" id="UP001355207">
    <property type="component" value="Chromosome 5"/>
</dbReference>
<feature type="transmembrane region" description="Helical" evidence="2">
    <location>
        <begin position="267"/>
        <end position="288"/>
    </location>
</feature>
<feature type="transmembrane region" description="Helical" evidence="2">
    <location>
        <begin position="371"/>
        <end position="392"/>
    </location>
</feature>
<feature type="compositionally biased region" description="Basic and acidic residues" evidence="1">
    <location>
        <begin position="150"/>
        <end position="172"/>
    </location>
</feature>
<dbReference type="SUPFAM" id="SSF53335">
    <property type="entry name" value="S-adenosyl-L-methionine-dependent methyltransferases"/>
    <property type="match status" value="1"/>
</dbReference>
<proteinExistence type="predicted"/>
<dbReference type="InterPro" id="IPR029063">
    <property type="entry name" value="SAM-dependent_MTases_sf"/>
</dbReference>
<keyword evidence="2" id="KW-0812">Transmembrane</keyword>
<keyword evidence="4" id="KW-1185">Reference proteome</keyword>
<organism evidence="3 4">
    <name type="scientific">Kwoniella dendrophila CBS 6074</name>
    <dbReference type="NCBI Taxonomy" id="1295534"/>
    <lineage>
        <taxon>Eukaryota</taxon>
        <taxon>Fungi</taxon>
        <taxon>Dikarya</taxon>
        <taxon>Basidiomycota</taxon>
        <taxon>Agaricomycotina</taxon>
        <taxon>Tremellomycetes</taxon>
        <taxon>Tremellales</taxon>
        <taxon>Cryptococcaceae</taxon>
        <taxon>Kwoniella</taxon>
    </lineage>
</organism>
<keyword evidence="2" id="KW-0472">Membrane</keyword>
<dbReference type="EMBL" id="CP144102">
    <property type="protein sequence ID" value="WWC89273.1"/>
    <property type="molecule type" value="Genomic_DNA"/>
</dbReference>
<evidence type="ECO:0000256" key="1">
    <source>
        <dbReference type="SAM" id="MobiDB-lite"/>
    </source>
</evidence>
<reference evidence="3 4" key="1">
    <citation type="submission" date="2024-01" db="EMBL/GenBank/DDBJ databases">
        <title>Comparative genomics of Cryptococcus and Kwoniella reveals pathogenesis evolution and contrasting modes of karyotype evolution via chromosome fusion or intercentromeric recombination.</title>
        <authorList>
            <person name="Coelho M.A."/>
            <person name="David-Palma M."/>
            <person name="Shea T."/>
            <person name="Bowers K."/>
            <person name="McGinley-Smith S."/>
            <person name="Mohammad A.W."/>
            <person name="Gnirke A."/>
            <person name="Yurkov A.M."/>
            <person name="Nowrousian M."/>
            <person name="Sun S."/>
            <person name="Cuomo C.A."/>
            <person name="Heitman J."/>
        </authorList>
    </citation>
    <scope>NUCLEOTIDE SEQUENCE [LARGE SCALE GENOMIC DNA]</scope>
    <source>
        <strain evidence="3 4">CBS 6074</strain>
    </source>
</reference>
<evidence type="ECO:0000256" key="2">
    <source>
        <dbReference type="SAM" id="Phobius"/>
    </source>
</evidence>
<dbReference type="GeneID" id="91094864"/>
<feature type="transmembrane region" description="Helical" evidence="2">
    <location>
        <begin position="332"/>
        <end position="351"/>
    </location>
</feature>
<evidence type="ECO:0000313" key="3">
    <source>
        <dbReference type="EMBL" id="WWC89273.1"/>
    </source>
</evidence>
<dbReference type="Gene3D" id="3.40.50.150">
    <property type="entry name" value="Vaccinia Virus protein VP39"/>
    <property type="match status" value="1"/>
</dbReference>
<feature type="compositionally biased region" description="Basic and acidic residues" evidence="1">
    <location>
        <begin position="200"/>
        <end position="218"/>
    </location>
</feature>
<dbReference type="RefSeq" id="XP_066076036.1">
    <property type="nucleotide sequence ID" value="XM_066219939.1"/>
</dbReference>
<protein>
    <recommendedName>
        <fullName evidence="5">Spermine/spermidine synthase</fullName>
    </recommendedName>
</protein>
<dbReference type="NCBIfam" id="NF037959">
    <property type="entry name" value="MFS_SpdSyn"/>
    <property type="match status" value="1"/>
</dbReference>
<evidence type="ECO:0008006" key="5">
    <source>
        <dbReference type="Google" id="ProtNLM"/>
    </source>
</evidence>
<accession>A0AAX4JWR7</accession>
<gene>
    <name evidence="3" type="ORF">L201_004194</name>
</gene>
<feature type="transmembrane region" description="Helical" evidence="2">
    <location>
        <begin position="413"/>
        <end position="429"/>
    </location>
</feature>